<feature type="transmembrane region" description="Helical" evidence="1">
    <location>
        <begin position="99"/>
        <end position="117"/>
    </location>
</feature>
<dbReference type="EMBL" id="LR633967">
    <property type="protein sequence ID" value="VUX55333.1"/>
    <property type="molecule type" value="Genomic_DNA"/>
</dbReference>
<keyword evidence="1" id="KW-1133">Transmembrane helix</keyword>
<evidence type="ECO:0000259" key="2">
    <source>
        <dbReference type="Pfam" id="PF04235"/>
    </source>
</evidence>
<reference evidence="3" key="1">
    <citation type="submission" date="2019-07" db="EMBL/GenBank/DDBJ databases">
        <authorList>
            <person name="Weber M."/>
            <person name="Kostadinov I."/>
            <person name="Kostadinov D I."/>
        </authorList>
    </citation>
    <scope>NUCLEOTIDE SEQUENCE</scope>
    <source>
        <strain evidence="3">Gfbio:sag-sample-m06:053724c1-46a9-4a36-b237-ea2bf867836b</strain>
    </source>
</reference>
<keyword evidence="1" id="KW-0812">Transmembrane</keyword>
<feature type="transmembrane region" description="Helical" evidence="1">
    <location>
        <begin position="70"/>
        <end position="87"/>
    </location>
</feature>
<name>A0A7D9H6G6_9GAMM</name>
<feature type="transmembrane region" description="Helical" evidence="1">
    <location>
        <begin position="123"/>
        <end position="139"/>
    </location>
</feature>
<feature type="domain" description="DUF418" evidence="2">
    <location>
        <begin position="238"/>
        <end position="407"/>
    </location>
</feature>
<organism evidence="3">
    <name type="scientific">uncultured Woeseiaceae bacterium</name>
    <dbReference type="NCBI Taxonomy" id="1983305"/>
    <lineage>
        <taxon>Bacteria</taxon>
        <taxon>Pseudomonadati</taxon>
        <taxon>Pseudomonadota</taxon>
        <taxon>Gammaproteobacteria</taxon>
        <taxon>Woeseiales</taxon>
        <taxon>Woeseiaceae</taxon>
        <taxon>environmental samples</taxon>
    </lineage>
</organism>
<protein>
    <recommendedName>
        <fullName evidence="2">DUF418 domain-containing protein</fullName>
    </recommendedName>
</protein>
<dbReference type="Pfam" id="PF04235">
    <property type="entry name" value="DUF418"/>
    <property type="match status" value="1"/>
</dbReference>
<proteinExistence type="predicted"/>
<dbReference type="InterPro" id="IPR007349">
    <property type="entry name" value="DUF418"/>
</dbReference>
<feature type="transmembrane region" description="Helical" evidence="1">
    <location>
        <begin position="256"/>
        <end position="274"/>
    </location>
</feature>
<dbReference type="PANTHER" id="PTHR30590:SF2">
    <property type="entry name" value="INNER MEMBRANE PROTEIN"/>
    <property type="match status" value="1"/>
</dbReference>
<accession>A0A7D9H6G6</accession>
<dbReference type="InterPro" id="IPR052529">
    <property type="entry name" value="Bact_Transport_Assoc"/>
</dbReference>
<gene>
    <name evidence="3" type="ORF">JTBM06_V1_10052</name>
</gene>
<sequence length="421" mass="47411">MSSTNETVVRSQAPVDPRRRIEAVDMVRGCALFGVLLVNMFNFGSGGLFWNEPIDELAWSVKRFFFETKSWRLFSLLFGFGFALQLIRAEERGSKFAPVYLRRMIILFVIGAGHGLIYDGDFLMLYAELGLLLVLFRKVPPRLLLVLSVALLAVFPIGRAATSFLEPTQTAPTAEYAVRLEAATIEIEEDRRTHVYVVGSMREVMADNAFLKNPFARSLTAESSLSVFAMFLLGLYIGRRRIFQDIPKHMPLIRRVFWWGLPIGLVSMGAERILNATTGYEVFGQQQATIVPQFFGDVIFAYGSTLLALGYAAGITLLAQHDRGRRLLAPLGAAGRMALTVYLSGSIMFGTLFYGFAFGKAFYLGPAAVTAYAVLFFALQIVFSVWWTNRFRFGPMEWLWRALTYLKFPSMKLQRRSHIKG</sequence>
<evidence type="ECO:0000313" key="3">
    <source>
        <dbReference type="EMBL" id="VUX55333.1"/>
    </source>
</evidence>
<feature type="transmembrane region" description="Helical" evidence="1">
    <location>
        <begin position="363"/>
        <end position="387"/>
    </location>
</feature>
<feature type="transmembrane region" description="Helical" evidence="1">
    <location>
        <begin position="144"/>
        <end position="165"/>
    </location>
</feature>
<feature type="transmembrane region" description="Helical" evidence="1">
    <location>
        <begin position="29"/>
        <end position="50"/>
    </location>
</feature>
<dbReference type="PANTHER" id="PTHR30590">
    <property type="entry name" value="INNER MEMBRANE PROTEIN"/>
    <property type="match status" value="1"/>
</dbReference>
<feature type="transmembrane region" description="Helical" evidence="1">
    <location>
        <begin position="294"/>
        <end position="318"/>
    </location>
</feature>
<keyword evidence="1" id="KW-0472">Membrane</keyword>
<dbReference type="AlphaFoldDB" id="A0A7D9H6G6"/>
<feature type="transmembrane region" description="Helical" evidence="1">
    <location>
        <begin position="215"/>
        <end position="236"/>
    </location>
</feature>
<evidence type="ECO:0000256" key="1">
    <source>
        <dbReference type="SAM" id="Phobius"/>
    </source>
</evidence>